<dbReference type="Proteomes" id="UP001168821">
    <property type="component" value="Unassembled WGS sequence"/>
</dbReference>
<feature type="signal peptide" evidence="1">
    <location>
        <begin position="1"/>
        <end position="18"/>
    </location>
</feature>
<keyword evidence="1" id="KW-0732">Signal</keyword>
<evidence type="ECO:0000313" key="3">
    <source>
        <dbReference type="Proteomes" id="UP001168821"/>
    </source>
</evidence>
<dbReference type="EMBL" id="JALNTZ010000002">
    <property type="protein sequence ID" value="KAJ3664150.1"/>
    <property type="molecule type" value="Genomic_DNA"/>
</dbReference>
<evidence type="ECO:0000256" key="1">
    <source>
        <dbReference type="SAM" id="SignalP"/>
    </source>
</evidence>
<comment type="caution">
    <text evidence="2">The sequence shown here is derived from an EMBL/GenBank/DDBJ whole genome shotgun (WGS) entry which is preliminary data.</text>
</comment>
<accession>A0AA38IXU0</accession>
<organism evidence="2 3">
    <name type="scientific">Zophobas morio</name>
    <dbReference type="NCBI Taxonomy" id="2755281"/>
    <lineage>
        <taxon>Eukaryota</taxon>
        <taxon>Metazoa</taxon>
        <taxon>Ecdysozoa</taxon>
        <taxon>Arthropoda</taxon>
        <taxon>Hexapoda</taxon>
        <taxon>Insecta</taxon>
        <taxon>Pterygota</taxon>
        <taxon>Neoptera</taxon>
        <taxon>Endopterygota</taxon>
        <taxon>Coleoptera</taxon>
        <taxon>Polyphaga</taxon>
        <taxon>Cucujiformia</taxon>
        <taxon>Tenebrionidae</taxon>
        <taxon>Zophobas</taxon>
    </lineage>
</organism>
<evidence type="ECO:0000313" key="2">
    <source>
        <dbReference type="EMBL" id="KAJ3664150.1"/>
    </source>
</evidence>
<name>A0AA38IXU0_9CUCU</name>
<keyword evidence="3" id="KW-1185">Reference proteome</keyword>
<protein>
    <submittedName>
        <fullName evidence="2">Uncharacterized protein</fullName>
    </submittedName>
</protein>
<reference evidence="2" key="1">
    <citation type="journal article" date="2023" name="G3 (Bethesda)">
        <title>Whole genome assemblies of Zophobas morio and Tenebrio molitor.</title>
        <authorList>
            <person name="Kaur S."/>
            <person name="Stinson S.A."/>
            <person name="diCenzo G.C."/>
        </authorList>
    </citation>
    <scope>NUCLEOTIDE SEQUENCE</scope>
    <source>
        <strain evidence="2">QUZm001</strain>
    </source>
</reference>
<dbReference type="AlphaFoldDB" id="A0AA38IXU0"/>
<proteinExistence type="predicted"/>
<sequence length="69" mass="7845">MQSKTLVFLLCVVVLAEGLTIHKRPAHTKLSKESLEKITELVKSDDCPQWVPVDGGWIDWCDPAYHPDR</sequence>
<feature type="chain" id="PRO_5041406399" evidence="1">
    <location>
        <begin position="19"/>
        <end position="69"/>
    </location>
</feature>
<gene>
    <name evidence="2" type="ORF">Zmor_008341</name>
</gene>